<dbReference type="RefSeq" id="WP_044347784.1">
    <property type="nucleotide sequence ID" value="NZ_AZAC01000010.1"/>
</dbReference>
<dbReference type="InterPro" id="IPR032466">
    <property type="entry name" value="Metal_Hydrolase"/>
</dbReference>
<evidence type="ECO:0000256" key="4">
    <source>
        <dbReference type="ARBA" id="ARBA00047720"/>
    </source>
</evidence>
<dbReference type="Pfam" id="PF13382">
    <property type="entry name" value="Adenine_deam_C"/>
    <property type="match status" value="1"/>
</dbReference>
<dbReference type="Gene3D" id="2.30.40.10">
    <property type="entry name" value="Urease, subunit C, domain 1"/>
    <property type="match status" value="1"/>
</dbReference>
<evidence type="ECO:0000259" key="5">
    <source>
        <dbReference type="Pfam" id="PF01979"/>
    </source>
</evidence>
<evidence type="ECO:0000259" key="6">
    <source>
        <dbReference type="Pfam" id="PF13382"/>
    </source>
</evidence>
<comment type="catalytic activity">
    <reaction evidence="4">
        <text>adenine + H2O + H(+) = hypoxanthine + NH4(+)</text>
        <dbReference type="Rhea" id="RHEA:23688"/>
        <dbReference type="ChEBI" id="CHEBI:15377"/>
        <dbReference type="ChEBI" id="CHEBI:15378"/>
        <dbReference type="ChEBI" id="CHEBI:16708"/>
        <dbReference type="ChEBI" id="CHEBI:17368"/>
        <dbReference type="ChEBI" id="CHEBI:28938"/>
        <dbReference type="EC" id="3.5.4.2"/>
    </reaction>
</comment>
<dbReference type="AlphaFoldDB" id="A0A0D2JYL8"/>
<comment type="caution">
    <text evidence="7">The sequence shown here is derived from an EMBL/GenBank/DDBJ whole genome shotgun (WGS) entry which is preliminary data.</text>
</comment>
<evidence type="ECO:0000256" key="3">
    <source>
        <dbReference type="ARBA" id="ARBA00022801"/>
    </source>
</evidence>
<evidence type="ECO:0000256" key="1">
    <source>
        <dbReference type="ARBA" id="ARBA00006773"/>
    </source>
</evidence>
<evidence type="ECO:0000256" key="2">
    <source>
        <dbReference type="ARBA" id="ARBA00012782"/>
    </source>
</evidence>
<dbReference type="GO" id="GO:0000034">
    <property type="term" value="F:adenine deaminase activity"/>
    <property type="evidence" value="ECO:0007669"/>
    <property type="project" value="UniProtKB-EC"/>
</dbReference>
<dbReference type="Proteomes" id="UP000032233">
    <property type="component" value="Unassembled WGS sequence"/>
</dbReference>
<dbReference type="Gene3D" id="3.20.20.140">
    <property type="entry name" value="Metal-dependent hydrolases"/>
    <property type="match status" value="1"/>
</dbReference>
<keyword evidence="3" id="KW-0378">Hydrolase</keyword>
<dbReference type="InterPro" id="IPR011059">
    <property type="entry name" value="Metal-dep_hydrolase_composite"/>
</dbReference>
<name>A0A0D2JYL8_9BACT</name>
<comment type="similarity">
    <text evidence="1">Belongs to the metallo-dependent hydrolases superfamily. Adenine deaminase family.</text>
</comment>
<dbReference type="InterPro" id="IPR026912">
    <property type="entry name" value="Adenine_deam_C"/>
</dbReference>
<dbReference type="EC" id="3.5.4.2" evidence="2"/>
<dbReference type="SUPFAM" id="SSF51338">
    <property type="entry name" value="Composite domain of metallo-dependent hydrolases"/>
    <property type="match status" value="1"/>
</dbReference>
<gene>
    <name evidence="7" type="ORF">X474_08000</name>
</gene>
<evidence type="ECO:0000313" key="7">
    <source>
        <dbReference type="EMBL" id="KIX14640.1"/>
    </source>
</evidence>
<dbReference type="InParanoid" id="A0A0D2JYL8"/>
<sequence>MSPLGGELTKPAVIHDLVSTALGEEAADLVVKGVRPVNVYLEKVEPPTCLAVRHGRIAALGPLKKAWIGPHTQVVEAGESYLLPGLIDAHTHLDSIFQLGAFTPYALAHGNTCAVTETAMMAGAWGKAGVDLFLKEAARQKMRLFFLAPPLTPPLPELETSADFSAKEFEELLTSPECLGIGETYWTAVTDHDPRVGRFFSLAQNLNKTQEGHAAGAKGDRLVAYAAAGVTSCHEAITGPEALERLRLGIAVQVREGFVRKEMDEVVPSLRDLPDTRQVMLVTDLAPLDGLAENGAMNPLLQKAVEMGVNPARAVAWCSLNPARYFGLRRLGGLAPGNWADFWLAGDLEKFKAQKVYLAGECVAENGIPLDPDTRVDYPESARRTMQCKRPEAADFSIKAQGPEVRARVSVIVSSTITKEAVHELCVENGLVKPDPKRDILKMGVFNRHVRDAAPALGFVQGWGIKSGALATTLLWDANNLLVLGASDREMALAAGRAHELGGGVVVAKGAEILAEHAMPIAGIISDRPLSRIVLEQKACEQALRSLGCGLIDPLLTVQTLSFTGLPFIRLTDKGLVDIKTGTRLEVLL</sequence>
<proteinExistence type="inferred from homology"/>
<dbReference type="STRING" id="1429043.X474_08000"/>
<feature type="domain" description="Adenine deaminase C-terminal" evidence="6">
    <location>
        <begin position="416"/>
        <end position="581"/>
    </location>
</feature>
<dbReference type="PANTHER" id="PTHR11113:SF2">
    <property type="entry name" value="ADENINE DEAMINASE"/>
    <property type="match status" value="1"/>
</dbReference>
<dbReference type="SUPFAM" id="SSF51556">
    <property type="entry name" value="Metallo-dependent hydrolases"/>
    <property type="match status" value="1"/>
</dbReference>
<dbReference type="InterPro" id="IPR006680">
    <property type="entry name" value="Amidohydro-rel"/>
</dbReference>
<dbReference type="EMBL" id="AZAC01000010">
    <property type="protein sequence ID" value="KIX14640.1"/>
    <property type="molecule type" value="Genomic_DNA"/>
</dbReference>
<evidence type="ECO:0000313" key="8">
    <source>
        <dbReference type="Proteomes" id="UP000032233"/>
    </source>
</evidence>
<dbReference type="PANTHER" id="PTHR11113">
    <property type="entry name" value="N-ACETYLGLUCOSAMINE-6-PHOSPHATE DEACETYLASE"/>
    <property type="match status" value="1"/>
</dbReference>
<dbReference type="Pfam" id="PF01979">
    <property type="entry name" value="Amidohydro_1"/>
    <property type="match status" value="1"/>
</dbReference>
<reference evidence="7 8" key="1">
    <citation type="submission" date="2013-11" db="EMBL/GenBank/DDBJ databases">
        <title>Metagenomic analysis of a methanogenic consortium involved in long chain n-alkane degradation.</title>
        <authorList>
            <person name="Davidova I.A."/>
            <person name="Callaghan A.V."/>
            <person name="Wawrik B."/>
            <person name="Pruitt S."/>
            <person name="Marks C."/>
            <person name="Duncan K.E."/>
            <person name="Suflita J.M."/>
        </authorList>
    </citation>
    <scope>NUCLEOTIDE SEQUENCE [LARGE SCALE GENOMIC DNA]</scope>
    <source>
        <strain evidence="7 8">SPR</strain>
    </source>
</reference>
<dbReference type="PATRIC" id="fig|1429043.3.peg.1691"/>
<dbReference type="OrthoDB" id="9775607at2"/>
<organism evidence="7 8">
    <name type="scientific">Dethiosulfatarculus sandiegensis</name>
    <dbReference type="NCBI Taxonomy" id="1429043"/>
    <lineage>
        <taxon>Bacteria</taxon>
        <taxon>Pseudomonadati</taxon>
        <taxon>Thermodesulfobacteriota</taxon>
        <taxon>Desulfarculia</taxon>
        <taxon>Desulfarculales</taxon>
        <taxon>Desulfarculaceae</taxon>
        <taxon>Dethiosulfatarculus</taxon>
    </lineage>
</organism>
<accession>A0A0D2JYL8</accession>
<keyword evidence="8" id="KW-1185">Reference proteome</keyword>
<protein>
    <recommendedName>
        <fullName evidence="2">adenine deaminase</fullName>
        <ecNumber evidence="2">3.5.4.2</ecNumber>
    </recommendedName>
</protein>
<feature type="domain" description="Amidohydrolase-related" evidence="5">
    <location>
        <begin position="81"/>
        <end position="362"/>
    </location>
</feature>